<feature type="domain" description="Disease resistance protein Roq1-like winged-helix" evidence="5">
    <location>
        <begin position="651"/>
        <end position="715"/>
    </location>
</feature>
<protein>
    <submittedName>
        <fullName evidence="6">Uncharacterized protein</fullName>
    </submittedName>
</protein>
<dbReference type="InterPro" id="IPR058192">
    <property type="entry name" value="WHD_ROQ1-like"/>
</dbReference>
<dbReference type="InterPro" id="IPR027417">
    <property type="entry name" value="P-loop_NTPase"/>
</dbReference>
<dbReference type="InterPro" id="IPR032675">
    <property type="entry name" value="LRR_dom_sf"/>
</dbReference>
<dbReference type="InterPro" id="IPR044974">
    <property type="entry name" value="Disease_R_plants"/>
</dbReference>
<sequence>MDGIGKTTLVDAVYNEISLEFESRCFVHNVTRQIEDKVMLSVRNELLSKLLGNETDIDTPTIGCPVTQERLDNIKSIVVLDNVNDPEHIDLMGMKYFGEGSKIIITSSDRQVLKNGGADEIYKQSNSPPAGFPYWNKISRCARGNPYVLKVLGSKLHTIPEKEWGGEVDKLRKYPHSKILQVTMSSFDDLDEIEKNIFLDISCFFKGEVKEEEEEILSCLYEGTVSGINTLLNKCLLDIDSYRRISMHDMLEEMGKDIVHQESKDPEKRSRLWDFKEVNQVHRYNKENTSIEGIKFRMTRYDPLLSCRHGFENMLNLRYIDLSTGCLMFQNDKVLAHKVDSLSFPDELRYLYWSGYPFKSLSPNYNPKNLAVLKLRFGCMEQLWNGDHQDLVNLRIIDLSDCVKLRKIPNLSGAINLNSFFCRNEVPENVFYYGSMNYSFDLKITLNGFKLTSTSGEKFTSECHVSLTQDKIFRYKTDCNPWLRNFNFMGDHVFILFNQDMIIIDNDYEEASFELYIGNLAGDEFKVEKCGNSDSQEDANIEGAPDGSATEIRPGDERRFGNGGEEDGGYFQGHHLTVYIVMLDWLFLLSTYDFDVSFTNSLRLLFLSLLLLPLRVIRRLLPLLPLHMTSLIQNYCICLYKSTTFVPIPGNKKIFLDIAFFSKEELREDVDEILSCFYKGVVSGISNLIDKTLLHMGSNRQISMYEEMGKDLVRQMEDLCGGYFGGHYLTDYIAMLQPFKLFENY</sequence>
<dbReference type="Pfam" id="PF23282">
    <property type="entry name" value="WHD_ROQ1"/>
    <property type="match status" value="2"/>
</dbReference>
<name>A0A6A2Y384_HIBSY</name>
<evidence type="ECO:0000256" key="2">
    <source>
        <dbReference type="ARBA" id="ARBA00022737"/>
    </source>
</evidence>
<dbReference type="Pfam" id="PF00931">
    <property type="entry name" value="NB-ARC"/>
    <property type="match status" value="1"/>
</dbReference>
<dbReference type="PANTHER" id="PTHR11017">
    <property type="entry name" value="LEUCINE-RICH REPEAT-CONTAINING PROTEIN"/>
    <property type="match status" value="1"/>
</dbReference>
<accession>A0A6A2Y384</accession>
<organism evidence="6 7">
    <name type="scientific">Hibiscus syriacus</name>
    <name type="common">Rose of Sharon</name>
    <dbReference type="NCBI Taxonomy" id="106335"/>
    <lineage>
        <taxon>Eukaryota</taxon>
        <taxon>Viridiplantae</taxon>
        <taxon>Streptophyta</taxon>
        <taxon>Embryophyta</taxon>
        <taxon>Tracheophyta</taxon>
        <taxon>Spermatophyta</taxon>
        <taxon>Magnoliopsida</taxon>
        <taxon>eudicotyledons</taxon>
        <taxon>Gunneridae</taxon>
        <taxon>Pentapetalae</taxon>
        <taxon>rosids</taxon>
        <taxon>malvids</taxon>
        <taxon>Malvales</taxon>
        <taxon>Malvaceae</taxon>
        <taxon>Malvoideae</taxon>
        <taxon>Hibiscus</taxon>
    </lineage>
</organism>
<evidence type="ECO:0000313" key="7">
    <source>
        <dbReference type="Proteomes" id="UP000436088"/>
    </source>
</evidence>
<dbReference type="AlphaFoldDB" id="A0A6A2Y384"/>
<proteinExistence type="predicted"/>
<reference evidence="6" key="1">
    <citation type="submission" date="2019-09" db="EMBL/GenBank/DDBJ databases">
        <title>Draft genome information of white flower Hibiscus syriacus.</title>
        <authorList>
            <person name="Kim Y.-M."/>
        </authorList>
    </citation>
    <scope>NUCLEOTIDE SEQUENCE [LARGE SCALE GENOMIC DNA]</scope>
    <source>
        <strain evidence="6">YM2019G1</strain>
    </source>
</reference>
<dbReference type="GO" id="GO:0043531">
    <property type="term" value="F:ADP binding"/>
    <property type="evidence" value="ECO:0007669"/>
    <property type="project" value="InterPro"/>
</dbReference>
<dbReference type="InterPro" id="IPR002182">
    <property type="entry name" value="NB-ARC"/>
</dbReference>
<evidence type="ECO:0000313" key="6">
    <source>
        <dbReference type="EMBL" id="KAE8678130.1"/>
    </source>
</evidence>
<feature type="domain" description="NB-ARC" evidence="4">
    <location>
        <begin position="1"/>
        <end position="118"/>
    </location>
</feature>
<keyword evidence="2" id="KW-0677">Repeat</keyword>
<gene>
    <name evidence="6" type="ORF">F3Y22_tig00111440pilonHSYRG00014</name>
</gene>
<keyword evidence="7" id="KW-1185">Reference proteome</keyword>
<dbReference type="Proteomes" id="UP000436088">
    <property type="component" value="Unassembled WGS sequence"/>
</dbReference>
<dbReference type="InterPro" id="IPR036390">
    <property type="entry name" value="WH_DNA-bd_sf"/>
</dbReference>
<keyword evidence="1" id="KW-0433">Leucine-rich repeat</keyword>
<dbReference type="EMBL" id="VEPZ02001343">
    <property type="protein sequence ID" value="KAE8678130.1"/>
    <property type="molecule type" value="Genomic_DNA"/>
</dbReference>
<dbReference type="Gene3D" id="3.80.10.10">
    <property type="entry name" value="Ribonuclease Inhibitor"/>
    <property type="match status" value="1"/>
</dbReference>
<dbReference type="SUPFAM" id="SSF52058">
    <property type="entry name" value="L domain-like"/>
    <property type="match status" value="1"/>
</dbReference>
<dbReference type="SUPFAM" id="SSF46785">
    <property type="entry name" value="Winged helix' DNA-binding domain"/>
    <property type="match status" value="1"/>
</dbReference>
<dbReference type="SUPFAM" id="SSF52540">
    <property type="entry name" value="P-loop containing nucleoside triphosphate hydrolases"/>
    <property type="match status" value="1"/>
</dbReference>
<feature type="domain" description="Disease resistance protein Roq1-like winged-helix" evidence="5">
    <location>
        <begin position="192"/>
        <end position="263"/>
    </location>
</feature>
<evidence type="ECO:0000259" key="5">
    <source>
        <dbReference type="Pfam" id="PF23282"/>
    </source>
</evidence>
<comment type="caution">
    <text evidence="6">The sequence shown here is derived from an EMBL/GenBank/DDBJ whole genome shotgun (WGS) entry which is preliminary data.</text>
</comment>
<feature type="region of interest" description="Disordered" evidence="3">
    <location>
        <begin position="531"/>
        <end position="555"/>
    </location>
</feature>
<evidence type="ECO:0000256" key="1">
    <source>
        <dbReference type="ARBA" id="ARBA00022614"/>
    </source>
</evidence>
<evidence type="ECO:0000259" key="4">
    <source>
        <dbReference type="Pfam" id="PF00931"/>
    </source>
</evidence>
<dbReference type="PRINTS" id="PR00364">
    <property type="entry name" value="DISEASERSIST"/>
</dbReference>
<dbReference type="Gene3D" id="3.40.50.300">
    <property type="entry name" value="P-loop containing nucleotide triphosphate hydrolases"/>
    <property type="match status" value="1"/>
</dbReference>
<dbReference type="GO" id="GO:0006952">
    <property type="term" value="P:defense response"/>
    <property type="evidence" value="ECO:0007669"/>
    <property type="project" value="InterPro"/>
</dbReference>
<dbReference type="PANTHER" id="PTHR11017:SF479">
    <property type="entry name" value="DISEASE RESISTANCE PROTEIN (TIR-NBS-LRR CLASS) FAMILY"/>
    <property type="match status" value="1"/>
</dbReference>
<evidence type="ECO:0000256" key="3">
    <source>
        <dbReference type="SAM" id="MobiDB-lite"/>
    </source>
</evidence>